<dbReference type="AlphaFoldDB" id="A0ABD1UF76"/>
<name>A0ABD1UF76_9LAMI</name>
<evidence type="ECO:0000313" key="4">
    <source>
        <dbReference type="Proteomes" id="UP001604336"/>
    </source>
</evidence>
<evidence type="ECO:0000313" key="3">
    <source>
        <dbReference type="EMBL" id="KAL2523684.1"/>
    </source>
</evidence>
<organism evidence="3 4">
    <name type="scientific">Abeliophyllum distichum</name>
    <dbReference type="NCBI Taxonomy" id="126358"/>
    <lineage>
        <taxon>Eukaryota</taxon>
        <taxon>Viridiplantae</taxon>
        <taxon>Streptophyta</taxon>
        <taxon>Embryophyta</taxon>
        <taxon>Tracheophyta</taxon>
        <taxon>Spermatophyta</taxon>
        <taxon>Magnoliopsida</taxon>
        <taxon>eudicotyledons</taxon>
        <taxon>Gunneridae</taxon>
        <taxon>Pentapetalae</taxon>
        <taxon>asterids</taxon>
        <taxon>lamiids</taxon>
        <taxon>Lamiales</taxon>
        <taxon>Oleaceae</taxon>
        <taxon>Forsythieae</taxon>
        <taxon>Abeliophyllum</taxon>
    </lineage>
</organism>
<keyword evidence="4" id="KW-1185">Reference proteome</keyword>
<dbReference type="Pfam" id="PF10536">
    <property type="entry name" value="PMD"/>
    <property type="match status" value="1"/>
</dbReference>
<gene>
    <name evidence="3" type="ORF">Adt_08738</name>
</gene>
<accession>A0ABD1UF76</accession>
<reference evidence="4" key="1">
    <citation type="submission" date="2024-07" db="EMBL/GenBank/DDBJ databases">
        <title>Two chromosome-level genome assemblies of Korean endemic species Abeliophyllum distichum and Forsythia ovata (Oleaceae).</title>
        <authorList>
            <person name="Jang H."/>
        </authorList>
    </citation>
    <scope>NUCLEOTIDE SEQUENCE [LARGE SCALE GENOMIC DNA]</scope>
</reference>
<dbReference type="EMBL" id="JBFOLK010000003">
    <property type="protein sequence ID" value="KAL2523684.1"/>
    <property type="molecule type" value="Genomic_DNA"/>
</dbReference>
<feature type="compositionally biased region" description="Polar residues" evidence="1">
    <location>
        <begin position="666"/>
        <end position="676"/>
    </location>
</feature>
<evidence type="ECO:0000256" key="1">
    <source>
        <dbReference type="SAM" id="MobiDB-lite"/>
    </source>
</evidence>
<feature type="domain" description="Aminotransferase-like plant mobile" evidence="2">
    <location>
        <begin position="91"/>
        <end position="440"/>
    </location>
</feature>
<dbReference type="InterPro" id="IPR019557">
    <property type="entry name" value="AminoTfrase-like_pln_mobile"/>
</dbReference>
<protein>
    <submittedName>
        <fullName evidence="3">Aminotransferase-like</fullName>
    </submittedName>
</protein>
<dbReference type="PANTHER" id="PTHR46033">
    <property type="entry name" value="PROTEIN MAIN-LIKE 2"/>
    <property type="match status" value="1"/>
</dbReference>
<dbReference type="Proteomes" id="UP001604336">
    <property type="component" value="Unassembled WGS sequence"/>
</dbReference>
<dbReference type="InterPro" id="IPR044824">
    <property type="entry name" value="MAIN-like"/>
</dbReference>
<sequence>MVESFQETIVEQREELMVSPTGGIPTFRKAHFLKPSVSSIDGPPMKLPSLTPKPMWPLEVVFNGWRNPIKKWKTWVNKMESRYHTVWKKVGIYEAIMASTYIIHDDSDLIFGLAERWCSETNTFIFPWGEATITLEDLLILGGFSVLGSPVPLDSPELVDIENVLVSFNTNNHSQWLTMFMDNGSECEHLAFLSLWLSRYVFPGNEPDQIGNHIFRIAIYLARGTRLALAPAVLASIYRDMGLLRASMVASTQMEDSDSFLALTLWSPLCYVQIWAWERLPPLHPKPNFMNAGELRLARWKGLKKSDIGNVRPAIDYAGETFLWRPYALAVDNWSIPKLYKEKEEWVVGKDLDSELESLARCLRVCKLVGVDCEEPYNPHRVAMQFGLDQDLPGWVSRNNTSREMAWQIFCRPLSDDELLYLPPRLSESDVTTRYLEWWRKRVICPTNDFKGVVKQRRSSRLPYNRLKQLIKGSSPLATSQPCSKFKCNEGSSRKVPLLPPALFQSVSPMIGGVTSATRLQPVVKLEEDTKRHNSSYDPDVPPGFLPKSIEGKGKGKCVGFCPSMQPWMQEECTIQSEAARIKRSKTTTDKFLQSKQPTTVHYPDVPPGFPPKFKSIERNCNEERSSCNVEPHEMQAGIKLGGLAKGKSVMVEEQVHRSRSGESVMVQNTNSTTKSESTRILELEARLSMLESELARLKK</sequence>
<proteinExistence type="predicted"/>
<comment type="caution">
    <text evidence="3">The sequence shown here is derived from an EMBL/GenBank/DDBJ whole genome shotgun (WGS) entry which is preliminary data.</text>
</comment>
<feature type="region of interest" description="Disordered" evidence="1">
    <location>
        <begin position="659"/>
        <end position="678"/>
    </location>
</feature>
<dbReference type="PANTHER" id="PTHR46033:SF67">
    <property type="entry name" value="AMINOTRANSFERASE-LIKE, PLANT MOBILE DOMAIN FAMILY PROTEIN"/>
    <property type="match status" value="1"/>
</dbReference>
<evidence type="ECO:0000259" key="2">
    <source>
        <dbReference type="Pfam" id="PF10536"/>
    </source>
</evidence>